<protein>
    <recommendedName>
        <fullName evidence="7">D-isomer specific 2-hydroxyacid dehydrogenase NAD-binding domain-containing protein</fullName>
    </recommendedName>
</protein>
<dbReference type="InterPro" id="IPR036291">
    <property type="entry name" value="NAD(P)-bd_dom_sf"/>
</dbReference>
<dbReference type="CDD" id="cd12172">
    <property type="entry name" value="PGDH_like_2"/>
    <property type="match status" value="1"/>
</dbReference>
<evidence type="ECO:0000259" key="5">
    <source>
        <dbReference type="Pfam" id="PF02826"/>
    </source>
</evidence>
<keyword evidence="3" id="KW-0520">NAD</keyword>
<dbReference type="PROSITE" id="PS00671">
    <property type="entry name" value="D_2_HYDROXYACID_DH_3"/>
    <property type="match status" value="1"/>
</dbReference>
<dbReference type="InterPro" id="IPR006139">
    <property type="entry name" value="D-isomer_2_OHA_DH_cat_dom"/>
</dbReference>
<dbReference type="GO" id="GO:0051287">
    <property type="term" value="F:NAD binding"/>
    <property type="evidence" value="ECO:0007669"/>
    <property type="project" value="InterPro"/>
</dbReference>
<dbReference type="GO" id="GO:0005829">
    <property type="term" value="C:cytosol"/>
    <property type="evidence" value="ECO:0007669"/>
    <property type="project" value="TreeGrafter"/>
</dbReference>
<dbReference type="InterPro" id="IPR050223">
    <property type="entry name" value="D-isomer_2-hydroxyacid_DH"/>
</dbReference>
<keyword evidence="2" id="KW-0560">Oxidoreductase</keyword>
<evidence type="ECO:0000313" key="6">
    <source>
        <dbReference type="EMBL" id="SVA58428.1"/>
    </source>
</evidence>
<evidence type="ECO:0008006" key="7">
    <source>
        <dbReference type="Google" id="ProtNLM"/>
    </source>
</evidence>
<feature type="domain" description="D-isomer specific 2-hydroxyacid dehydrogenase NAD-binding" evidence="5">
    <location>
        <begin position="119"/>
        <end position="292"/>
    </location>
</feature>
<dbReference type="InterPro" id="IPR006140">
    <property type="entry name" value="D-isomer_DH_NAD-bd"/>
</dbReference>
<dbReference type="AlphaFoldDB" id="A0A381X1L4"/>
<dbReference type="InterPro" id="IPR029753">
    <property type="entry name" value="D-isomer_DH_CS"/>
</dbReference>
<feature type="domain" description="D-isomer specific 2-hydroxyacid dehydrogenase catalytic" evidence="4">
    <location>
        <begin position="42"/>
        <end position="316"/>
    </location>
</feature>
<accession>A0A381X1L4</accession>
<sequence length="322" mass="35344">VTEVAKRWKVLVSAPYMLTCVDRFLPWFEEHDIEPVLPPVEERLEESDLFEVIGDIDGAVCGDDRFTATVLDQAPKLKVISKWGTGIDSIDSEAAERNGILVYRTPGAFTNPVADSVLGYVLSFARGIPWATEDLRNGSWFKHPGRALNECVLGVVGVGDIGTAVSERARSFGMKVLGNDTKPLNTAWCARARVQEISISELLTQADFVSLNCDLNPTSHHLMGAKQFSSMKPSAVVINTARGPIIDEAALIRALKRGEIAGAALDVFEHEPLSTKSPLRDMENVLLAAHNANSSPTAWEKVHENTLKNLYDGLREPRRRDA</sequence>
<evidence type="ECO:0000256" key="3">
    <source>
        <dbReference type="ARBA" id="ARBA00023027"/>
    </source>
</evidence>
<feature type="non-terminal residue" evidence="6">
    <location>
        <position position="1"/>
    </location>
</feature>
<comment type="similarity">
    <text evidence="1">Belongs to the D-isomer specific 2-hydroxyacid dehydrogenase family.</text>
</comment>
<evidence type="ECO:0000256" key="2">
    <source>
        <dbReference type="ARBA" id="ARBA00023002"/>
    </source>
</evidence>
<gene>
    <name evidence="6" type="ORF">METZ01_LOCUS111282</name>
</gene>
<dbReference type="SUPFAM" id="SSF52283">
    <property type="entry name" value="Formate/glycerate dehydrogenase catalytic domain-like"/>
    <property type="match status" value="1"/>
</dbReference>
<dbReference type="GO" id="GO:0030267">
    <property type="term" value="F:glyoxylate reductase (NADPH) activity"/>
    <property type="evidence" value="ECO:0007669"/>
    <property type="project" value="TreeGrafter"/>
</dbReference>
<organism evidence="6">
    <name type="scientific">marine metagenome</name>
    <dbReference type="NCBI Taxonomy" id="408172"/>
    <lineage>
        <taxon>unclassified sequences</taxon>
        <taxon>metagenomes</taxon>
        <taxon>ecological metagenomes</taxon>
    </lineage>
</organism>
<dbReference type="EMBL" id="UINC01013541">
    <property type="protein sequence ID" value="SVA58428.1"/>
    <property type="molecule type" value="Genomic_DNA"/>
</dbReference>
<dbReference type="SUPFAM" id="SSF51735">
    <property type="entry name" value="NAD(P)-binding Rossmann-fold domains"/>
    <property type="match status" value="1"/>
</dbReference>
<evidence type="ECO:0000256" key="1">
    <source>
        <dbReference type="ARBA" id="ARBA00005854"/>
    </source>
</evidence>
<dbReference type="Pfam" id="PF02826">
    <property type="entry name" value="2-Hacid_dh_C"/>
    <property type="match status" value="1"/>
</dbReference>
<reference evidence="6" key="1">
    <citation type="submission" date="2018-05" db="EMBL/GenBank/DDBJ databases">
        <authorList>
            <person name="Lanie J.A."/>
            <person name="Ng W.-L."/>
            <person name="Kazmierczak K.M."/>
            <person name="Andrzejewski T.M."/>
            <person name="Davidsen T.M."/>
            <person name="Wayne K.J."/>
            <person name="Tettelin H."/>
            <person name="Glass J.I."/>
            <person name="Rusch D."/>
            <person name="Podicherti R."/>
            <person name="Tsui H.-C.T."/>
            <person name="Winkler M.E."/>
        </authorList>
    </citation>
    <scope>NUCLEOTIDE SEQUENCE</scope>
</reference>
<dbReference type="PANTHER" id="PTHR10996">
    <property type="entry name" value="2-HYDROXYACID DEHYDROGENASE-RELATED"/>
    <property type="match status" value="1"/>
</dbReference>
<dbReference type="FunFam" id="3.40.50.720:FF:000203">
    <property type="entry name" value="D-3-phosphoglycerate dehydrogenase (SerA)"/>
    <property type="match status" value="1"/>
</dbReference>
<dbReference type="GO" id="GO:0016618">
    <property type="term" value="F:hydroxypyruvate reductase [NAD(P)H] activity"/>
    <property type="evidence" value="ECO:0007669"/>
    <property type="project" value="TreeGrafter"/>
</dbReference>
<dbReference type="Pfam" id="PF00389">
    <property type="entry name" value="2-Hacid_dh"/>
    <property type="match status" value="1"/>
</dbReference>
<dbReference type="Gene3D" id="3.40.50.720">
    <property type="entry name" value="NAD(P)-binding Rossmann-like Domain"/>
    <property type="match status" value="2"/>
</dbReference>
<name>A0A381X1L4_9ZZZZ</name>
<dbReference type="PANTHER" id="PTHR10996:SF283">
    <property type="entry name" value="GLYOXYLATE_HYDROXYPYRUVATE REDUCTASE B"/>
    <property type="match status" value="1"/>
</dbReference>
<proteinExistence type="inferred from homology"/>
<evidence type="ECO:0000259" key="4">
    <source>
        <dbReference type="Pfam" id="PF00389"/>
    </source>
</evidence>